<evidence type="ECO:0000256" key="3">
    <source>
        <dbReference type="SAM" id="MobiDB-lite"/>
    </source>
</evidence>
<feature type="compositionally biased region" description="Basic and acidic residues" evidence="3">
    <location>
        <begin position="1"/>
        <end position="11"/>
    </location>
</feature>
<dbReference type="InterPro" id="IPR009057">
    <property type="entry name" value="Homeodomain-like_sf"/>
</dbReference>
<gene>
    <name evidence="5" type="ORF">CLV72_106333</name>
</gene>
<dbReference type="InterPro" id="IPR001647">
    <property type="entry name" value="HTH_TetR"/>
</dbReference>
<feature type="domain" description="HTH tetR-type" evidence="4">
    <location>
        <begin position="36"/>
        <end position="96"/>
    </location>
</feature>
<dbReference type="PANTHER" id="PTHR30055">
    <property type="entry name" value="HTH-TYPE TRANSCRIPTIONAL REGULATOR RUTR"/>
    <property type="match status" value="1"/>
</dbReference>
<dbReference type="Pfam" id="PF00440">
    <property type="entry name" value="TetR_N"/>
    <property type="match status" value="1"/>
</dbReference>
<evidence type="ECO:0000313" key="6">
    <source>
        <dbReference type="Proteomes" id="UP000237846"/>
    </source>
</evidence>
<keyword evidence="6" id="KW-1185">Reference proteome</keyword>
<dbReference type="InterPro" id="IPR023772">
    <property type="entry name" value="DNA-bd_HTH_TetR-type_CS"/>
</dbReference>
<evidence type="ECO:0000259" key="4">
    <source>
        <dbReference type="PROSITE" id="PS50977"/>
    </source>
</evidence>
<accession>A0A2T0Q0K3</accession>
<reference evidence="5 6" key="1">
    <citation type="submission" date="2018-03" db="EMBL/GenBank/DDBJ databases">
        <title>Genomic Encyclopedia of Archaeal and Bacterial Type Strains, Phase II (KMG-II): from individual species to whole genera.</title>
        <authorList>
            <person name="Goeker M."/>
        </authorList>
    </citation>
    <scope>NUCLEOTIDE SEQUENCE [LARGE SCALE GENOMIC DNA]</scope>
    <source>
        <strain evidence="5 6">DSM 45601</strain>
    </source>
</reference>
<evidence type="ECO:0000256" key="1">
    <source>
        <dbReference type="ARBA" id="ARBA00023125"/>
    </source>
</evidence>
<evidence type="ECO:0000256" key="2">
    <source>
        <dbReference type="PROSITE-ProRule" id="PRU00335"/>
    </source>
</evidence>
<comment type="caution">
    <text evidence="5">The sequence shown here is derived from an EMBL/GenBank/DDBJ whole genome shotgun (WGS) entry which is preliminary data.</text>
</comment>
<dbReference type="InterPro" id="IPR050109">
    <property type="entry name" value="HTH-type_TetR-like_transc_reg"/>
</dbReference>
<dbReference type="GO" id="GO:0003700">
    <property type="term" value="F:DNA-binding transcription factor activity"/>
    <property type="evidence" value="ECO:0007669"/>
    <property type="project" value="TreeGrafter"/>
</dbReference>
<keyword evidence="1 2" id="KW-0238">DNA-binding</keyword>
<dbReference type="Gene3D" id="1.10.357.10">
    <property type="entry name" value="Tetracycline Repressor, domain 2"/>
    <property type="match status" value="1"/>
</dbReference>
<dbReference type="PROSITE" id="PS01081">
    <property type="entry name" value="HTH_TETR_1"/>
    <property type="match status" value="1"/>
</dbReference>
<dbReference type="PROSITE" id="PS50977">
    <property type="entry name" value="HTH_TETR_2"/>
    <property type="match status" value="1"/>
</dbReference>
<sequence>MPHDAGVDANDHSSSGTPGPGRGGSLVRPPRQERSRQSLLRLVRAAERVLDEYGVEGLTMASVAAAAGVSVGGIYRRFADKRELLRAVQDDRLCTLEEELVASMRAAEPRLEAVVAALVRPAGDWLRRHAGSVGSFYQADLADPDMRRRTEESYARLRGAFRDGLLADRGRIAHSDPEQAVRIAFALAASALVQRSKVGALPAPDDSLDWDRLCEGVAHACVSYLLTPPP</sequence>
<dbReference type="EMBL" id="PVZC01000006">
    <property type="protein sequence ID" value="PRX97296.1"/>
    <property type="molecule type" value="Genomic_DNA"/>
</dbReference>
<organism evidence="5 6">
    <name type="scientific">Allonocardiopsis opalescens</name>
    <dbReference type="NCBI Taxonomy" id="1144618"/>
    <lineage>
        <taxon>Bacteria</taxon>
        <taxon>Bacillati</taxon>
        <taxon>Actinomycetota</taxon>
        <taxon>Actinomycetes</taxon>
        <taxon>Streptosporangiales</taxon>
        <taxon>Allonocardiopsis</taxon>
    </lineage>
</organism>
<protein>
    <submittedName>
        <fullName evidence="5">TetR family transcriptional regulator</fullName>
    </submittedName>
</protein>
<feature type="region of interest" description="Disordered" evidence="3">
    <location>
        <begin position="1"/>
        <end position="35"/>
    </location>
</feature>
<dbReference type="SUPFAM" id="SSF46689">
    <property type="entry name" value="Homeodomain-like"/>
    <property type="match status" value="1"/>
</dbReference>
<evidence type="ECO:0000313" key="5">
    <source>
        <dbReference type="EMBL" id="PRX97296.1"/>
    </source>
</evidence>
<feature type="DNA-binding region" description="H-T-H motif" evidence="2">
    <location>
        <begin position="59"/>
        <end position="78"/>
    </location>
</feature>
<name>A0A2T0Q0K3_9ACTN</name>
<proteinExistence type="predicted"/>
<dbReference type="AlphaFoldDB" id="A0A2T0Q0K3"/>
<dbReference type="GO" id="GO:0000976">
    <property type="term" value="F:transcription cis-regulatory region binding"/>
    <property type="evidence" value="ECO:0007669"/>
    <property type="project" value="TreeGrafter"/>
</dbReference>
<dbReference type="PRINTS" id="PR00455">
    <property type="entry name" value="HTHTETR"/>
</dbReference>
<dbReference type="Proteomes" id="UP000237846">
    <property type="component" value="Unassembled WGS sequence"/>
</dbReference>
<dbReference type="PANTHER" id="PTHR30055:SF226">
    <property type="entry name" value="HTH-TYPE TRANSCRIPTIONAL REGULATOR PKSA"/>
    <property type="match status" value="1"/>
</dbReference>